<comment type="catalytic activity">
    <reaction evidence="1 3">
        <text>a uridine in RNA = a pseudouridine in RNA</text>
        <dbReference type="Rhea" id="RHEA:48348"/>
        <dbReference type="Rhea" id="RHEA-COMP:12068"/>
        <dbReference type="Rhea" id="RHEA-COMP:12069"/>
        <dbReference type="ChEBI" id="CHEBI:65314"/>
        <dbReference type="ChEBI" id="CHEBI:65315"/>
    </reaction>
</comment>
<comment type="caution">
    <text evidence="5">The sequence shown here is derived from an EMBL/GenBank/DDBJ whole genome shotgun (WGS) entry which is preliminary data.</text>
</comment>
<dbReference type="InterPro" id="IPR006225">
    <property type="entry name" value="PsdUridine_synth_RluC/D"/>
</dbReference>
<dbReference type="InterPro" id="IPR050188">
    <property type="entry name" value="RluA_PseudoU_synthase"/>
</dbReference>
<keyword evidence="6" id="KW-1185">Reference proteome</keyword>
<dbReference type="RefSeq" id="WP_256131176.1">
    <property type="nucleotide sequence ID" value="NZ_JANFXK010000003.1"/>
</dbReference>
<dbReference type="Gene3D" id="3.30.2350.10">
    <property type="entry name" value="Pseudouridine synthase"/>
    <property type="match status" value="1"/>
</dbReference>
<feature type="domain" description="Pseudouridine synthase RsuA/RluA-like" evidence="4">
    <location>
        <begin position="87"/>
        <end position="238"/>
    </location>
</feature>
<sequence>MSQFKYIVTEEDKDLDVKGVLRHKFDFSARTRGKIKREKLVYLNGEQTAGWLPVKTGDVITIEFPRETSNFIPEDIPISIVYEDDSLLIVNKQPGLVVHPTKGHSNHTLANGIMKYMLDSGQNYKIRFMNRLDMDTSGLVAVAKNSHCQASFMKQSQAGLVEKRYLAIVKGLVESDTGTIDLPVGQPDPERVERAVVEGGAPSLTHYKVVERFRAGFSLVELALETGRTHQIRVHMAHIGYPIVSDHLYGETNPFLIERQALHAFRLGLSHPVTGKPVTFEAPLPQDMETLLEKLR</sequence>
<protein>
    <recommendedName>
        <fullName evidence="3">Pseudouridine synthase</fullName>
        <ecNumber evidence="3">5.4.99.-</ecNumber>
    </recommendedName>
</protein>
<evidence type="ECO:0000256" key="2">
    <source>
        <dbReference type="ARBA" id="ARBA00010876"/>
    </source>
</evidence>
<organism evidence="5 6">
    <name type="scientific">Anaerovorax odorimutans</name>
    <dbReference type="NCBI Taxonomy" id="109327"/>
    <lineage>
        <taxon>Bacteria</taxon>
        <taxon>Bacillati</taxon>
        <taxon>Bacillota</taxon>
        <taxon>Clostridia</taxon>
        <taxon>Peptostreptococcales</taxon>
        <taxon>Anaerovoracaceae</taxon>
        <taxon>Anaerovorax</taxon>
    </lineage>
</organism>
<dbReference type="Pfam" id="PF00849">
    <property type="entry name" value="PseudoU_synth_2"/>
    <property type="match status" value="1"/>
</dbReference>
<name>A0ABT1RLE8_9FIRM</name>
<gene>
    <name evidence="5" type="ORF">NE619_04580</name>
</gene>
<dbReference type="PANTHER" id="PTHR21600">
    <property type="entry name" value="MITOCHONDRIAL RNA PSEUDOURIDINE SYNTHASE"/>
    <property type="match status" value="1"/>
</dbReference>
<dbReference type="EMBL" id="JANFXK010000003">
    <property type="protein sequence ID" value="MCQ4635993.1"/>
    <property type="molecule type" value="Genomic_DNA"/>
</dbReference>
<comment type="similarity">
    <text evidence="2 3">Belongs to the pseudouridine synthase RluA family.</text>
</comment>
<keyword evidence="3" id="KW-0413">Isomerase</keyword>
<reference evidence="5 6" key="1">
    <citation type="submission" date="2022-06" db="EMBL/GenBank/DDBJ databases">
        <title>Isolation of gut microbiota from human fecal samples.</title>
        <authorList>
            <person name="Pamer E.G."/>
            <person name="Barat B."/>
            <person name="Waligurski E."/>
            <person name="Medina S."/>
            <person name="Paddock L."/>
            <person name="Mostad J."/>
        </authorList>
    </citation>
    <scope>NUCLEOTIDE SEQUENCE [LARGE SCALE GENOMIC DNA]</scope>
    <source>
        <strain evidence="5 6">SL.3.17</strain>
    </source>
</reference>
<proteinExistence type="inferred from homology"/>
<evidence type="ECO:0000256" key="1">
    <source>
        <dbReference type="ARBA" id="ARBA00000073"/>
    </source>
</evidence>
<evidence type="ECO:0000313" key="5">
    <source>
        <dbReference type="EMBL" id="MCQ4635993.1"/>
    </source>
</evidence>
<dbReference type="CDD" id="cd02869">
    <property type="entry name" value="PseudoU_synth_RluA_like"/>
    <property type="match status" value="1"/>
</dbReference>
<accession>A0ABT1RLE8</accession>
<dbReference type="Proteomes" id="UP001524502">
    <property type="component" value="Unassembled WGS sequence"/>
</dbReference>
<dbReference type="PANTHER" id="PTHR21600:SF44">
    <property type="entry name" value="RIBOSOMAL LARGE SUBUNIT PSEUDOURIDINE SYNTHASE D"/>
    <property type="match status" value="1"/>
</dbReference>
<evidence type="ECO:0000259" key="4">
    <source>
        <dbReference type="Pfam" id="PF00849"/>
    </source>
</evidence>
<dbReference type="NCBIfam" id="TIGR00005">
    <property type="entry name" value="rluA_subfam"/>
    <property type="match status" value="1"/>
</dbReference>
<dbReference type="SUPFAM" id="SSF55120">
    <property type="entry name" value="Pseudouridine synthase"/>
    <property type="match status" value="1"/>
</dbReference>
<evidence type="ECO:0000256" key="3">
    <source>
        <dbReference type="RuleBase" id="RU362028"/>
    </source>
</evidence>
<dbReference type="InterPro" id="IPR006145">
    <property type="entry name" value="PsdUridine_synth_RsuA/RluA"/>
</dbReference>
<dbReference type="EC" id="5.4.99.-" evidence="3"/>
<evidence type="ECO:0000313" key="6">
    <source>
        <dbReference type="Proteomes" id="UP001524502"/>
    </source>
</evidence>
<dbReference type="InterPro" id="IPR020103">
    <property type="entry name" value="PsdUridine_synth_cat_dom_sf"/>
</dbReference>
<comment type="function">
    <text evidence="3">Responsible for synthesis of pseudouridine from uracil.</text>
</comment>